<dbReference type="Proteomes" id="UP001157006">
    <property type="component" value="Chromosome 1L"/>
</dbReference>
<evidence type="ECO:0008006" key="4">
    <source>
        <dbReference type="Google" id="ProtNLM"/>
    </source>
</evidence>
<protein>
    <recommendedName>
        <fullName evidence="4">Retrotransposon gag domain-containing protein</fullName>
    </recommendedName>
</protein>
<evidence type="ECO:0000256" key="1">
    <source>
        <dbReference type="SAM" id="MobiDB-lite"/>
    </source>
</evidence>
<evidence type="ECO:0000313" key="3">
    <source>
        <dbReference type="Proteomes" id="UP001157006"/>
    </source>
</evidence>
<evidence type="ECO:0000313" key="2">
    <source>
        <dbReference type="EMBL" id="CAI8590956.1"/>
    </source>
</evidence>
<sequence>MVTSKATHFSVQRQVVVAAAKVVKDPLPPHQTKDDSVLVASPSNPSRQDLVKPRATNLLNNEIPRSLEKPQKIQSYDETGDLDEHIEHMDNQLDYYHAHRAIKCKLFALTLPRSAMFWLKTLSDGSMDSCQDLCEALTTNFTPKEATHNNGYA</sequence>
<keyword evidence="3" id="KW-1185">Reference proteome</keyword>
<gene>
    <name evidence="2" type="ORF">VFH_I465680</name>
</gene>
<dbReference type="EMBL" id="OX451736">
    <property type="protein sequence ID" value="CAI8590956.1"/>
    <property type="molecule type" value="Genomic_DNA"/>
</dbReference>
<proteinExistence type="predicted"/>
<accession>A0AAV0YZC1</accession>
<organism evidence="2 3">
    <name type="scientific">Vicia faba</name>
    <name type="common">Broad bean</name>
    <name type="synonym">Faba vulgaris</name>
    <dbReference type="NCBI Taxonomy" id="3906"/>
    <lineage>
        <taxon>Eukaryota</taxon>
        <taxon>Viridiplantae</taxon>
        <taxon>Streptophyta</taxon>
        <taxon>Embryophyta</taxon>
        <taxon>Tracheophyta</taxon>
        <taxon>Spermatophyta</taxon>
        <taxon>Magnoliopsida</taxon>
        <taxon>eudicotyledons</taxon>
        <taxon>Gunneridae</taxon>
        <taxon>Pentapetalae</taxon>
        <taxon>rosids</taxon>
        <taxon>fabids</taxon>
        <taxon>Fabales</taxon>
        <taxon>Fabaceae</taxon>
        <taxon>Papilionoideae</taxon>
        <taxon>50 kb inversion clade</taxon>
        <taxon>NPAAA clade</taxon>
        <taxon>Hologalegina</taxon>
        <taxon>IRL clade</taxon>
        <taxon>Fabeae</taxon>
        <taxon>Vicia</taxon>
    </lineage>
</organism>
<dbReference type="AlphaFoldDB" id="A0AAV0YZC1"/>
<name>A0AAV0YZC1_VICFA</name>
<feature type="region of interest" description="Disordered" evidence="1">
    <location>
        <begin position="26"/>
        <end position="50"/>
    </location>
</feature>
<reference evidence="2 3" key="1">
    <citation type="submission" date="2023-01" db="EMBL/GenBank/DDBJ databases">
        <authorList>
            <person name="Kreplak J."/>
        </authorList>
    </citation>
    <scope>NUCLEOTIDE SEQUENCE [LARGE SCALE GENOMIC DNA]</scope>
</reference>